<accession>S3J275</accession>
<dbReference type="AlphaFoldDB" id="S3J275"/>
<sequence length="37" mass="4393">MGYYFDYQEEIDLEITQEWDQVQISMTQIAKSLFTAG</sequence>
<evidence type="ECO:0000313" key="1">
    <source>
        <dbReference type="EMBL" id="EPF19993.1"/>
    </source>
</evidence>
<organism evidence="1 2">
    <name type="scientific">Microcystis aeruginosa SPC777</name>
    <dbReference type="NCBI Taxonomy" id="482300"/>
    <lineage>
        <taxon>Bacteria</taxon>
        <taxon>Bacillati</taxon>
        <taxon>Cyanobacteriota</taxon>
        <taxon>Cyanophyceae</taxon>
        <taxon>Oscillatoriophycideae</taxon>
        <taxon>Chroococcales</taxon>
        <taxon>Microcystaceae</taxon>
        <taxon>Microcystis</taxon>
    </lineage>
</organism>
<dbReference type="EMBL" id="ASZQ01000238">
    <property type="protein sequence ID" value="EPF19993.1"/>
    <property type="molecule type" value="Genomic_DNA"/>
</dbReference>
<evidence type="ECO:0000313" key="2">
    <source>
        <dbReference type="Proteomes" id="UP000014617"/>
    </source>
</evidence>
<reference evidence="1 2" key="1">
    <citation type="journal article" date="2013" name="Genome Announc.">
        <title>Draft Genome Sequence of the Brazilian Toxic Bloom-Forming Cyanobacterium Microcystis aeruginosa Strain SPC777.</title>
        <authorList>
            <person name="Fiore M.F."/>
            <person name="Alvarenga D.O."/>
            <person name="Varani A.M."/>
            <person name="Hoff-Risseti C."/>
            <person name="Crespim E."/>
            <person name="Ramos R.T."/>
            <person name="Silva A."/>
            <person name="Schaker P.D."/>
            <person name="Heck K."/>
            <person name="Rigonato J."/>
            <person name="Schneider M.P."/>
        </authorList>
    </citation>
    <scope>NUCLEOTIDE SEQUENCE [LARGE SCALE GENOMIC DNA]</scope>
    <source>
        <strain evidence="2">SPC 777</strain>
    </source>
</reference>
<comment type="caution">
    <text evidence="1">The sequence shown here is derived from an EMBL/GenBank/DDBJ whole genome shotgun (WGS) entry which is preliminary data.</text>
</comment>
<protein>
    <submittedName>
        <fullName evidence="1">Uncharacterized protein</fullName>
    </submittedName>
</protein>
<name>S3J275_MICAE</name>
<dbReference type="PATRIC" id="fig|482300.6.peg.3755"/>
<dbReference type="Proteomes" id="UP000014617">
    <property type="component" value="Unassembled WGS sequence"/>
</dbReference>
<proteinExistence type="predicted"/>
<gene>
    <name evidence="1" type="ORF">MAESPC_03366</name>
</gene>